<sequence>MNPPLPPPPARISIRTSFLKLNDFLHLPLIVKMLSDSKGFIGLVICNTWGKRGVN</sequence>
<name>A0A0L8FXU9_OCTBM</name>
<protein>
    <submittedName>
        <fullName evidence="1">Uncharacterized protein</fullName>
    </submittedName>
</protein>
<dbReference type="AlphaFoldDB" id="A0A0L8FXU9"/>
<gene>
    <name evidence="1" type="ORF">OCBIM_22004542mg</name>
</gene>
<accession>A0A0L8FXU9</accession>
<dbReference type="EMBL" id="KQ425354">
    <property type="protein sequence ID" value="KOF69577.1"/>
    <property type="molecule type" value="Genomic_DNA"/>
</dbReference>
<reference evidence="1" key="1">
    <citation type="submission" date="2015-07" db="EMBL/GenBank/DDBJ databases">
        <title>MeaNS - Measles Nucleotide Surveillance Program.</title>
        <authorList>
            <person name="Tran T."/>
            <person name="Druce J."/>
        </authorList>
    </citation>
    <scope>NUCLEOTIDE SEQUENCE</scope>
    <source>
        <strain evidence="1">UCB-OBI-ISO-001</strain>
        <tissue evidence="1">Gonad</tissue>
    </source>
</reference>
<evidence type="ECO:0000313" key="1">
    <source>
        <dbReference type="EMBL" id="KOF69577.1"/>
    </source>
</evidence>
<proteinExistence type="predicted"/>
<organism evidence="1">
    <name type="scientific">Octopus bimaculoides</name>
    <name type="common">California two-spotted octopus</name>
    <dbReference type="NCBI Taxonomy" id="37653"/>
    <lineage>
        <taxon>Eukaryota</taxon>
        <taxon>Metazoa</taxon>
        <taxon>Spiralia</taxon>
        <taxon>Lophotrochozoa</taxon>
        <taxon>Mollusca</taxon>
        <taxon>Cephalopoda</taxon>
        <taxon>Coleoidea</taxon>
        <taxon>Octopodiformes</taxon>
        <taxon>Octopoda</taxon>
        <taxon>Incirrata</taxon>
        <taxon>Octopodidae</taxon>
        <taxon>Octopus</taxon>
    </lineage>
</organism>